<keyword evidence="13" id="KW-1185">Reference proteome</keyword>
<dbReference type="GO" id="GO:0048489">
    <property type="term" value="P:synaptic vesicle transport"/>
    <property type="evidence" value="ECO:0007669"/>
    <property type="project" value="TreeGrafter"/>
</dbReference>
<evidence type="ECO:0000256" key="6">
    <source>
        <dbReference type="ARBA" id="ARBA00023136"/>
    </source>
</evidence>
<evidence type="ECO:0000256" key="8">
    <source>
        <dbReference type="ARBA" id="ARBA00023224"/>
    </source>
</evidence>
<dbReference type="EMBL" id="KQ976948">
    <property type="protein sequence ID" value="KYN06879.1"/>
    <property type="molecule type" value="Genomic_DNA"/>
</dbReference>
<accession>A0A195D3D2</accession>
<evidence type="ECO:0000256" key="10">
    <source>
        <dbReference type="SAM" id="Phobius"/>
    </source>
</evidence>
<sequence>MYCGGLWFHVVMPFLSHYTINEHNVTIKPMPFAGFDNIFNFHFMPVYVFVLCAQWCSGIVLFNVTTAVCCLAAMFVTHVCGQIEIVMDRVENIIKDAQHNHMKQYMAIIVKHHVQTLREKDVCNSSVSACPTTLQSMPRAVHLVQSLTAVVTANMPSTCNEKDRNYLQDIQYIFKLNNWILGSIGIWPVSIRGIGRHASKIAIMLGNLALSFAMVPCALHIVYDEKDIIMRLKLCGLLAFCLTAMTKYCILMIRRPKILHCIEYVKNDWWQVTFRSDRELMLKYATLGRNLTIIGASFMYTAGIIYYGILIPFFSETKINNQTIRPLVYPTYSEFYQSQISPIYEIVYVAHCMCGYTIYSITAGACGLAALFVTHVCGQIQVIMSRLENLLNGENPNIHQRIANIVKDHVRLVRFSTVVDEILQEVCLVEFTSSVCTICLLEYYCIVDWQDDNKLSLATYFLLFISFCFNIYILCYIGELLMEKSIEIGSMCYMINWYQLSPRSVRNLILIIAMSSHPIKLSAGRMADLSLTTFGHVTFKSDRELMLKYATTGRNLTIIGVSFMYTAGIIYHLILPFCAEHKINNQTIRPLVYPTYSKFSQSQISPIYEIVYVAHCMCGYTIYSVTVGACGLAALFVTHACGQIQILMSRLEDLLAGERFKQNPDNVHYRIATIIRNHVKIIKFAAKVEEVLQEVCLVEFTSSVCTICLLEYYCIVNWTADDRLGFATYFLLLMSFCFNIYILCYIGELLMEKSTQIGSICYMINWYHLSPKSARSLILIIAMSSHPIKLTAGRMLDLSLKSFRKVRHITSDRELMLKYATTGRRLSMISATSMYIAGFIYHTILPFCTEHKVDNQTIRPLVYPTYSKFFKTQASPIYEMVYLAHCVCGYTMYSVTAGSCGLAAIFATHACGQIEVIVSRLEDLSCGKNFEQLSDVDQRIALIVKSHVRILRFSAAVEGILQEVCLLEFASSIFTMCLPEYYCIVSSQIGTRCFMIRWYQLPAKSVRSLILVIAMSSHPIKISAGRMIDLSLATFGNMVGGIPVECLTGESAAIWSGWRTLGDRELVREASAKGTHIKLAYKCLAHRRNCSVEQACRYFDKEVDNWIDELLNKKQVHRASHVLKNVGKDPVEHIFVISLKSKDSLLRDYLCEYMININGFKNEHIAAWNIIKSIKQYEEKCKIQNGLSSCICVDDIMKLPQNIEEALRTELYFSLNDPQVLENVSNNILWDYLLSNNKINRLKIWIDTKYNPDVLQTSDKIDPHLKSLFTNLNITPDMVDYIDSSNASDLVKNLAKNHLCRYGIFTKEEKNDLRLILNRSFGCGITLEELSTKILSLASSNINRTEFLKNIDYRLCLIDCSQNCHTQEDTLKLKTLFNVLTDMCNARDNYEDALIHGIVGSINYLSNDFNDYLKTNYLVSLALIFLQSWQMQNAVCDNANSLEKNTSMRDIFTNKIVLKIGTHVISQEVLQCTLKHMPELRYIIEDQSKKDDITVYDLLDGYRNLNSKSAFKWRFKNEPMPTFINEKLVKKYGHQETLTYGYYLKEGRPNMAVHHLHAQAKLLGNVSSHRKFKAALYAHILALRNLDKSDIVCSCIAFIELLKIDSNNLRLHVTVANYVQEQLNISIGNLLENVVYKNETDLKTVILYLEQSFQKHLADKTFDEQFVEILKTWDIIVRFAHVHNCTLPEILLKYLADHDLWFEFVAVCDIFSYPKIQVLENAKLFNNANVREHLLMCLSNDKLSKFQPYNEQKTKSQDTRQSPSRQHKEIGTKESKSPKSTSTTSEIEIDTTSAKDIPNNCTLTSSDNNLWLTVLNCHQSQDPPRALINASRSNLRPLLTVLATYYEPSSTVAYCYCWMVISTEREDILHDYTECLEKQIWPSNKVSELLNKMVQYGYIKTINRAYKIFMPDNILNPFFEFLMQAINYGEFKENQQYLVEFKSQCSSLKTNKIVDWDSVHFTYLKNLYWVANVATQCIVTALSYSFQSAFLRIKFLEALIKCNFSTDLPVAVPDFQRLLDIMKILEKTDVKLNFRIVTPINNTYNFDTEIQRCINDLIAIENYSTALELACYTGFNSSEIILAQARNTFKQSINKNGQVNSAFWMQCAQDFNKYNVLPQVAVEFFVEHAEKVISHKERYEVLKLAYETLKNTEIDQQTIDTLEMAMWKSCILAGPKNIEFDNNDNIFNKLKTELLSGLDKLQVTCSLIDENEKSAAEILINKLIDLGKLNTALRISIIFHYNHKDLQILMLCLSLAEGEISPMDLTAQQKSLLEEKNQKKQQKYGPLRNRGLQKFSSSSSLNTISSNVESSKTDDTTISNRHLQIECISILEKLSEILAHGKETCFRIVSCYKLAILLGKTYQSLLMLKDPIKFLQEIVESNIENKFETANDIIMSYKIKTENVAIFLTENITMYIIRAIEDGQEDLIFMWGYSLNSHFHLIMELCSDISLLGLKLLKAAQSSLERYVSTHDEKKNVLGLKTIVELLIRSHDCFTASCNMEGIASILRKCQSLANMLQILKYWALLVRLITGVGRFTEMNYVFQILKENDQFESLLGQGLDKVPGLKMALLDFLKRQCPEDKELFTLVALHFRLYYEIALMWENEAKEIIRKLISDILKECGKGITGIPVEIKFTRNDNVLKQLQLAVTNFTHATQYYLQDKKLNLASQCSHQAQLVALQIGLLNTIPQNQQAVCLLNMKSDELERILCHILNFPQALIVIRAYNYHVDWVNLIYHHCILKGDTGYLKEFLTVVNLTPMIVEDCARRYRLEKSINHSMTDNMKILISELSDVECKYMLASQLGFKDIVEEMLNNPMVGAYLKDTIWKKGYTAS</sequence>
<dbReference type="GO" id="GO:0005737">
    <property type="term" value="C:cytoplasm"/>
    <property type="evidence" value="ECO:0007669"/>
    <property type="project" value="TreeGrafter"/>
</dbReference>
<evidence type="ECO:0000256" key="7">
    <source>
        <dbReference type="ARBA" id="ARBA00023170"/>
    </source>
</evidence>
<feature type="transmembrane region" description="Helical" evidence="10">
    <location>
        <begin position="556"/>
        <end position="575"/>
    </location>
</feature>
<evidence type="ECO:0000256" key="3">
    <source>
        <dbReference type="ARBA" id="ARBA00022692"/>
    </source>
</evidence>
<keyword evidence="3 10" id="KW-0812">Transmembrane</keyword>
<feature type="transmembrane region" description="Helical" evidence="10">
    <location>
        <begin position="726"/>
        <end position="746"/>
    </location>
</feature>
<feature type="transmembrane region" description="Helical" evidence="10">
    <location>
        <begin position="46"/>
        <end position="79"/>
    </location>
</feature>
<keyword evidence="6 10" id="KW-0472">Membrane</keyword>
<evidence type="ECO:0000256" key="4">
    <source>
        <dbReference type="ARBA" id="ARBA00022725"/>
    </source>
</evidence>
<dbReference type="GO" id="GO:0007268">
    <property type="term" value="P:chemical synaptic transmission"/>
    <property type="evidence" value="ECO:0007669"/>
    <property type="project" value="TreeGrafter"/>
</dbReference>
<keyword evidence="7" id="KW-0675">Receptor</keyword>
<evidence type="ECO:0000256" key="9">
    <source>
        <dbReference type="SAM" id="MobiDB-lite"/>
    </source>
</evidence>
<dbReference type="GO" id="GO:0005549">
    <property type="term" value="F:odorant binding"/>
    <property type="evidence" value="ECO:0007669"/>
    <property type="project" value="InterPro"/>
</dbReference>
<dbReference type="GO" id="GO:0008088">
    <property type="term" value="P:axo-dendritic transport"/>
    <property type="evidence" value="ECO:0007669"/>
    <property type="project" value="TreeGrafter"/>
</dbReference>
<dbReference type="STRING" id="456900.A0A195D3D2"/>
<feature type="domain" description="Spatacsin C-terminal" evidence="11">
    <location>
        <begin position="2451"/>
        <end position="2769"/>
    </location>
</feature>
<dbReference type="Proteomes" id="UP000078542">
    <property type="component" value="Unassembled WGS sequence"/>
</dbReference>
<reference evidence="12 13" key="1">
    <citation type="submission" date="2016-03" db="EMBL/GenBank/DDBJ databases">
        <title>Cyphomyrmex costatus WGS genome.</title>
        <authorList>
            <person name="Nygaard S."/>
            <person name="Hu H."/>
            <person name="Boomsma J."/>
            <person name="Zhang G."/>
        </authorList>
    </citation>
    <scope>NUCLEOTIDE SEQUENCE [LARGE SCALE GENOMIC DNA]</scope>
    <source>
        <strain evidence="12">MS0001</strain>
        <tissue evidence="12">Whole body</tissue>
    </source>
</reference>
<feature type="region of interest" description="Disordered" evidence="9">
    <location>
        <begin position="1749"/>
        <end position="1789"/>
    </location>
</feature>
<feature type="transmembrane region" description="Helical" evidence="10">
    <location>
        <begin position="457"/>
        <end position="477"/>
    </location>
</feature>
<organism evidence="12 13">
    <name type="scientific">Cyphomyrmex costatus</name>
    <dbReference type="NCBI Taxonomy" id="456900"/>
    <lineage>
        <taxon>Eukaryota</taxon>
        <taxon>Metazoa</taxon>
        <taxon>Ecdysozoa</taxon>
        <taxon>Arthropoda</taxon>
        <taxon>Hexapoda</taxon>
        <taxon>Insecta</taxon>
        <taxon>Pterygota</taxon>
        <taxon>Neoptera</taxon>
        <taxon>Endopterygota</taxon>
        <taxon>Hymenoptera</taxon>
        <taxon>Apocrita</taxon>
        <taxon>Aculeata</taxon>
        <taxon>Formicoidea</taxon>
        <taxon>Formicidae</taxon>
        <taxon>Myrmicinae</taxon>
        <taxon>Cyphomyrmex</taxon>
    </lineage>
</organism>
<feature type="compositionally biased region" description="Low complexity" evidence="9">
    <location>
        <begin position="1778"/>
        <end position="1789"/>
    </location>
</feature>
<protein>
    <submittedName>
        <fullName evidence="12">Spatacsin</fullName>
    </submittedName>
</protein>
<evidence type="ECO:0000313" key="12">
    <source>
        <dbReference type="EMBL" id="KYN06879.1"/>
    </source>
</evidence>
<evidence type="ECO:0000259" key="11">
    <source>
        <dbReference type="Pfam" id="PF14649"/>
    </source>
</evidence>
<dbReference type="Pfam" id="PF14649">
    <property type="entry name" value="Spatacsin_C"/>
    <property type="match status" value="1"/>
</dbReference>
<evidence type="ECO:0000256" key="1">
    <source>
        <dbReference type="ARBA" id="ARBA00004141"/>
    </source>
</evidence>
<feature type="transmembrane region" description="Helical" evidence="10">
    <location>
        <begin position="201"/>
        <end position="222"/>
    </location>
</feature>
<dbReference type="InterPro" id="IPR028103">
    <property type="entry name" value="Spatacsin"/>
</dbReference>
<feature type="transmembrane region" description="Helical" evidence="10">
    <location>
        <begin position="228"/>
        <end position="250"/>
    </location>
</feature>
<keyword evidence="4" id="KW-0552">Olfaction</keyword>
<dbReference type="GO" id="GO:0007409">
    <property type="term" value="P:axonogenesis"/>
    <property type="evidence" value="ECO:0007669"/>
    <property type="project" value="TreeGrafter"/>
</dbReference>
<proteinExistence type="predicted"/>
<dbReference type="GO" id="GO:0045202">
    <property type="term" value="C:synapse"/>
    <property type="evidence" value="ECO:0007669"/>
    <property type="project" value="TreeGrafter"/>
</dbReference>
<gene>
    <name evidence="12" type="ORF">ALC62_02114</name>
</gene>
<evidence type="ECO:0000256" key="5">
    <source>
        <dbReference type="ARBA" id="ARBA00022989"/>
    </source>
</evidence>
<dbReference type="Pfam" id="PF02949">
    <property type="entry name" value="7tm_6"/>
    <property type="match status" value="3"/>
</dbReference>
<name>A0A195D3D2_9HYME</name>
<keyword evidence="5 10" id="KW-1133">Transmembrane helix</keyword>
<feature type="compositionally biased region" description="Basic and acidic residues" evidence="9">
    <location>
        <begin position="1766"/>
        <end position="1777"/>
    </location>
</feature>
<feature type="transmembrane region" description="Helical" evidence="10">
    <location>
        <begin position="826"/>
        <end position="845"/>
    </location>
</feature>
<dbReference type="PANTHER" id="PTHR13650:SF0">
    <property type="entry name" value="SPATACSIN"/>
    <property type="match status" value="1"/>
</dbReference>
<dbReference type="PANTHER" id="PTHR13650">
    <property type="entry name" value="SPATACSIN"/>
    <property type="match status" value="1"/>
</dbReference>
<comment type="subcellular location">
    <subcellularLocation>
        <location evidence="1">Membrane</location>
        <topology evidence="1">Multi-pass membrane protein</topology>
    </subcellularLocation>
</comment>
<feature type="transmembrane region" description="Helical" evidence="10">
    <location>
        <begin position="291"/>
        <end position="314"/>
    </location>
</feature>
<dbReference type="InterPro" id="IPR004117">
    <property type="entry name" value="7tm6_olfct_rcpt"/>
</dbReference>
<dbReference type="GO" id="GO:0030424">
    <property type="term" value="C:axon"/>
    <property type="evidence" value="ECO:0007669"/>
    <property type="project" value="TreeGrafter"/>
</dbReference>
<dbReference type="GO" id="GO:0016020">
    <property type="term" value="C:membrane"/>
    <property type="evidence" value="ECO:0007669"/>
    <property type="project" value="UniProtKB-SubCell"/>
</dbReference>
<dbReference type="GO" id="GO:0007165">
    <property type="term" value="P:signal transduction"/>
    <property type="evidence" value="ECO:0007669"/>
    <property type="project" value="UniProtKB-KW"/>
</dbReference>
<evidence type="ECO:0000256" key="2">
    <source>
        <dbReference type="ARBA" id="ARBA00022606"/>
    </source>
</evidence>
<dbReference type="InterPro" id="IPR028107">
    <property type="entry name" value="Spatacsin_C_dom"/>
</dbReference>
<dbReference type="GO" id="GO:0030425">
    <property type="term" value="C:dendrite"/>
    <property type="evidence" value="ECO:0007669"/>
    <property type="project" value="TreeGrafter"/>
</dbReference>
<evidence type="ECO:0000313" key="13">
    <source>
        <dbReference type="Proteomes" id="UP000078542"/>
    </source>
</evidence>
<dbReference type="GO" id="GO:0004984">
    <property type="term" value="F:olfactory receptor activity"/>
    <property type="evidence" value="ECO:0007669"/>
    <property type="project" value="InterPro"/>
</dbReference>
<keyword evidence="8" id="KW-0807">Transducer</keyword>
<keyword evidence="2" id="KW-0716">Sensory transduction</keyword>